<keyword evidence="17" id="KW-1185">Reference proteome</keyword>
<evidence type="ECO:0000256" key="10">
    <source>
        <dbReference type="ARBA" id="ARBA00023002"/>
    </source>
</evidence>
<evidence type="ECO:0000256" key="8">
    <source>
        <dbReference type="ARBA" id="ARBA00022723"/>
    </source>
</evidence>
<dbReference type="Proteomes" id="UP001143304">
    <property type="component" value="Unassembled WGS sequence"/>
</dbReference>
<evidence type="ECO:0000256" key="9">
    <source>
        <dbReference type="ARBA" id="ARBA00022989"/>
    </source>
</evidence>
<evidence type="ECO:0000256" key="4">
    <source>
        <dbReference type="ARBA" id="ARBA00017504"/>
    </source>
</evidence>
<accession>A0ABT3TA93</accession>
<evidence type="ECO:0000256" key="3">
    <source>
        <dbReference type="ARBA" id="ARBA00006501"/>
    </source>
</evidence>
<feature type="binding site" description="axial binding residue" evidence="14">
    <location>
        <position position="8"/>
    </location>
    <ligand>
        <name>heme</name>
        <dbReference type="ChEBI" id="CHEBI:30413"/>
    </ligand>
    <ligandPart>
        <name>Fe</name>
        <dbReference type="ChEBI" id="CHEBI:18248"/>
    </ligandPart>
</feature>
<proteinExistence type="inferred from homology"/>
<keyword evidence="8 14" id="KW-0479">Metal-binding</keyword>
<keyword evidence="7 14" id="KW-0812">Transmembrane</keyword>
<dbReference type="PANTHER" id="PTHR40255">
    <property type="entry name" value="UPF0093 MEMBRANE PROTEIN SLR1790"/>
    <property type="match status" value="1"/>
</dbReference>
<keyword evidence="10 14" id="KW-0560">Oxidoreductase</keyword>
<evidence type="ECO:0000256" key="7">
    <source>
        <dbReference type="ARBA" id="ARBA00022692"/>
    </source>
</evidence>
<comment type="similarity">
    <text evidence="3 14 15">Belongs to the HemJ family.</text>
</comment>
<evidence type="ECO:0000256" key="13">
    <source>
        <dbReference type="ARBA" id="ARBA00048390"/>
    </source>
</evidence>
<dbReference type="EC" id="1.3.99.-" evidence="14 15"/>
<reference evidence="16" key="1">
    <citation type="submission" date="2019-02" db="EMBL/GenBank/DDBJ databases">
        <authorList>
            <person name="Li S.-H."/>
        </authorList>
    </citation>
    <scope>NUCLEOTIDE SEQUENCE</scope>
    <source>
        <strain evidence="16">IMCC11814</strain>
    </source>
</reference>
<dbReference type="HAMAP" id="MF_02239">
    <property type="entry name" value="HemJ"/>
    <property type="match status" value="1"/>
</dbReference>
<keyword evidence="5 14" id="KW-1003">Cell membrane</keyword>
<dbReference type="PIRSF" id="PIRSF004638">
    <property type="entry name" value="UCP004638"/>
    <property type="match status" value="1"/>
</dbReference>
<evidence type="ECO:0000313" key="17">
    <source>
        <dbReference type="Proteomes" id="UP001143304"/>
    </source>
</evidence>
<comment type="function">
    <text evidence="14 15">Catalyzes the oxidation of protoporphyrinogen IX to protoporphyrin IX.</text>
</comment>
<evidence type="ECO:0000256" key="1">
    <source>
        <dbReference type="ARBA" id="ARBA00004651"/>
    </source>
</evidence>
<evidence type="ECO:0000256" key="5">
    <source>
        <dbReference type="ARBA" id="ARBA00022475"/>
    </source>
</evidence>
<evidence type="ECO:0000256" key="11">
    <source>
        <dbReference type="ARBA" id="ARBA00023004"/>
    </source>
</evidence>
<feature type="transmembrane region" description="Helical" evidence="14">
    <location>
        <begin position="48"/>
        <end position="68"/>
    </location>
</feature>
<name>A0ABT3TA93_9GAMM</name>
<protein>
    <recommendedName>
        <fullName evidence="4 14">Protoporphyrinogen IX oxidase</fullName>
        <shortName evidence="14">PPO</shortName>
        <ecNumber evidence="14 15">1.3.99.-</ecNumber>
    </recommendedName>
</protein>
<dbReference type="RefSeq" id="WP_279250957.1">
    <property type="nucleotide sequence ID" value="NZ_SHNO01000003.1"/>
</dbReference>
<comment type="cofactor">
    <cofactor evidence="14 15">
        <name>heme b</name>
        <dbReference type="ChEBI" id="CHEBI:60344"/>
    </cofactor>
    <text evidence="14 15">Binds 1 heme b (iron(II)-protoporphyrin IX) group per subunit.</text>
</comment>
<dbReference type="PANTHER" id="PTHR40255:SF1">
    <property type="entry name" value="PROTOPORPHYRINOGEN IX OXIDASE"/>
    <property type="match status" value="1"/>
</dbReference>
<evidence type="ECO:0000256" key="15">
    <source>
        <dbReference type="PIRNR" id="PIRNR004638"/>
    </source>
</evidence>
<evidence type="ECO:0000256" key="12">
    <source>
        <dbReference type="ARBA" id="ARBA00023136"/>
    </source>
</evidence>
<keyword evidence="12 14" id="KW-0472">Membrane</keyword>
<evidence type="ECO:0000313" key="16">
    <source>
        <dbReference type="EMBL" id="MCX2979165.1"/>
    </source>
</evidence>
<evidence type="ECO:0000256" key="2">
    <source>
        <dbReference type="ARBA" id="ARBA00005073"/>
    </source>
</evidence>
<organism evidence="16 17">
    <name type="scientific">Candidatus Marimicrobium litorale</name>
    <dbReference type="NCBI Taxonomy" id="2518991"/>
    <lineage>
        <taxon>Bacteria</taxon>
        <taxon>Pseudomonadati</taxon>
        <taxon>Pseudomonadota</taxon>
        <taxon>Gammaproteobacteria</taxon>
        <taxon>Cellvibrionales</taxon>
        <taxon>Halieaceae</taxon>
        <taxon>Marimicrobium</taxon>
    </lineage>
</organism>
<dbReference type="InterPro" id="IPR005265">
    <property type="entry name" value="HemJ-like"/>
</dbReference>
<feature type="transmembrane region" description="Helical" evidence="14">
    <location>
        <begin position="6"/>
        <end position="27"/>
    </location>
</feature>
<dbReference type="EMBL" id="SHNO01000003">
    <property type="protein sequence ID" value="MCX2979165.1"/>
    <property type="molecule type" value="Genomic_DNA"/>
</dbReference>
<evidence type="ECO:0000256" key="6">
    <source>
        <dbReference type="ARBA" id="ARBA00022617"/>
    </source>
</evidence>
<keyword evidence="9 14" id="KW-1133">Transmembrane helix</keyword>
<gene>
    <name evidence="16" type="ORF">EYC82_17640</name>
</gene>
<comment type="pathway">
    <text evidence="2 14 15">Porphyrin-containing compound metabolism; protoporphyrin-IX biosynthesis; protoporphyrin-IX from protoporphyrinogen-IX: step 1/1.</text>
</comment>
<keyword evidence="6 14" id="KW-0349">Heme</keyword>
<comment type="subunit">
    <text evidence="14">Homodimer.</text>
</comment>
<keyword evidence="11 14" id="KW-0408">Iron</keyword>
<comment type="catalytic activity">
    <reaction evidence="13 14 15">
        <text>protoporphyrinogen IX + 3 A = protoporphyrin IX + 3 AH2</text>
        <dbReference type="Rhea" id="RHEA:62000"/>
        <dbReference type="ChEBI" id="CHEBI:13193"/>
        <dbReference type="ChEBI" id="CHEBI:17499"/>
        <dbReference type="ChEBI" id="CHEBI:57306"/>
        <dbReference type="ChEBI" id="CHEBI:57307"/>
    </reaction>
</comment>
<comment type="caution">
    <text evidence="16">The sequence shown here is derived from an EMBL/GenBank/DDBJ whole genome shotgun (WGS) entry which is preliminary data.</text>
</comment>
<dbReference type="Pfam" id="PF03653">
    <property type="entry name" value="UPF0093"/>
    <property type="match status" value="1"/>
</dbReference>
<feature type="transmembrane region" description="Helical" evidence="14">
    <location>
        <begin position="80"/>
        <end position="102"/>
    </location>
</feature>
<feature type="transmembrane region" description="Helical" evidence="14">
    <location>
        <begin position="114"/>
        <end position="136"/>
    </location>
</feature>
<comment type="subcellular location">
    <subcellularLocation>
        <location evidence="1 14">Cell membrane</location>
        <topology evidence="1 14">Multi-pass membrane protein</topology>
    </subcellularLocation>
</comment>
<sequence>MLWLKAFHIIFVVCWFAGLFYLPRILVYHAASDSETVREQLAVMARRLYRFVTPFMYITLALGLVLIAHNYEYYLSSAWMYLKLAGVAFLVFYHILCGRYVRAAVENRLPHGHIFFRFFNEIPVLFLFAIVILVVLKPF</sequence>
<feature type="binding site" description="axial binding residue" evidence="14">
    <location>
        <position position="83"/>
    </location>
    <ligand>
        <name>heme</name>
        <dbReference type="ChEBI" id="CHEBI:30413"/>
    </ligand>
    <ligandPart>
        <name>Fe</name>
        <dbReference type="ChEBI" id="CHEBI:18248"/>
    </ligandPart>
</feature>
<evidence type="ECO:0000256" key="14">
    <source>
        <dbReference type="HAMAP-Rule" id="MF_02239"/>
    </source>
</evidence>